<keyword evidence="14" id="KW-1133">Transmembrane helix</keyword>
<dbReference type="NCBIfam" id="TIGR00682">
    <property type="entry name" value="lpxK"/>
    <property type="match status" value="1"/>
</dbReference>
<dbReference type="Pfam" id="PF02606">
    <property type="entry name" value="LpxK"/>
    <property type="match status" value="1"/>
</dbReference>
<comment type="pathway">
    <text evidence="2 13">Glycolipid biosynthesis; lipid IV(A) biosynthesis; lipid IV(A) from (3R)-3-hydroxytetradecanoyl-[acyl-carrier-protein] and UDP-N-acetyl-alpha-D-glucosamine: step 6/6.</text>
</comment>
<evidence type="ECO:0000256" key="9">
    <source>
        <dbReference type="ARBA" id="ARBA00022777"/>
    </source>
</evidence>
<dbReference type="GO" id="GO:0009245">
    <property type="term" value="P:lipid A biosynthetic process"/>
    <property type="evidence" value="ECO:0007669"/>
    <property type="project" value="UniProtKB-UniRule"/>
</dbReference>
<comment type="similarity">
    <text evidence="13">Belongs to the LpxK family.</text>
</comment>
<evidence type="ECO:0000256" key="4">
    <source>
        <dbReference type="ARBA" id="ARBA00016436"/>
    </source>
</evidence>
<feature type="transmembrane region" description="Helical" evidence="14">
    <location>
        <begin position="40"/>
        <end position="58"/>
    </location>
</feature>
<evidence type="ECO:0000256" key="7">
    <source>
        <dbReference type="ARBA" id="ARBA00022679"/>
    </source>
</evidence>
<dbReference type="InterPro" id="IPR003758">
    <property type="entry name" value="LpxK"/>
</dbReference>
<keyword evidence="14" id="KW-0812">Transmembrane</keyword>
<evidence type="ECO:0000256" key="8">
    <source>
        <dbReference type="ARBA" id="ARBA00022741"/>
    </source>
</evidence>
<feature type="binding site" evidence="13">
    <location>
        <begin position="81"/>
        <end position="88"/>
    </location>
    <ligand>
        <name>ATP</name>
        <dbReference type="ChEBI" id="CHEBI:30616"/>
    </ligand>
</feature>
<dbReference type="EC" id="2.7.1.130" evidence="3 13"/>
<evidence type="ECO:0000256" key="1">
    <source>
        <dbReference type="ARBA" id="ARBA00002274"/>
    </source>
</evidence>
<proteinExistence type="inferred from homology"/>
<protein>
    <recommendedName>
        <fullName evidence="4 13">Tetraacyldisaccharide 4'-kinase</fullName>
        <ecNumber evidence="3 13">2.7.1.130</ecNumber>
    </recommendedName>
    <alternativeName>
        <fullName evidence="12 13">Lipid A 4'-kinase</fullName>
    </alternativeName>
</protein>
<reference evidence="15 16" key="1">
    <citation type="submission" date="2012-06" db="EMBL/GenBank/DDBJ databases">
        <title>Complete sequence of Sulfurospirillum barnesii SES-3.</title>
        <authorList>
            <consortium name="US DOE Joint Genome Institute"/>
            <person name="Lucas S."/>
            <person name="Han J."/>
            <person name="Lapidus A."/>
            <person name="Cheng J.-F."/>
            <person name="Goodwin L."/>
            <person name="Pitluck S."/>
            <person name="Peters L."/>
            <person name="Ovchinnikova G."/>
            <person name="Lu M."/>
            <person name="Detter J.C."/>
            <person name="Han C."/>
            <person name="Tapia R."/>
            <person name="Land M."/>
            <person name="Hauser L."/>
            <person name="Kyrpides N."/>
            <person name="Ivanova N."/>
            <person name="Pagani I."/>
            <person name="Stolz J."/>
            <person name="Arkin A."/>
            <person name="Dehal P."/>
            <person name="Oremland R."/>
            <person name="Saltikov C."/>
            <person name="Basu P."/>
            <person name="Hollibaugh J."/>
            <person name="Newman D."/>
            <person name="Stolyar S."/>
            <person name="Hazen T."/>
            <person name="Woyke T."/>
        </authorList>
    </citation>
    <scope>NUCLEOTIDE SEQUENCE [LARGE SCALE GENOMIC DNA]</scope>
    <source>
        <strain evidence="16">ATCC 700032 / DSM 10660 / SES-3</strain>
    </source>
</reference>
<name>I3XXM7_SULBS</name>
<evidence type="ECO:0000256" key="3">
    <source>
        <dbReference type="ARBA" id="ARBA00012071"/>
    </source>
</evidence>
<dbReference type="EMBL" id="CP003333">
    <property type="protein sequence ID" value="AFL68701.1"/>
    <property type="molecule type" value="Genomic_DNA"/>
</dbReference>
<dbReference type="STRING" id="760154.Sulba_1412"/>
<comment type="function">
    <text evidence="1 13">Transfers the gamma-phosphate of ATP to the 4'-position of a tetraacyldisaccharide 1-phosphate intermediate (termed DS-1-P) to form tetraacyldisaccharide 1,4'-bis-phosphate (lipid IVA).</text>
</comment>
<evidence type="ECO:0000313" key="15">
    <source>
        <dbReference type="EMBL" id="AFL68701.1"/>
    </source>
</evidence>
<keyword evidence="8 13" id="KW-0547">Nucleotide-binding</keyword>
<dbReference type="KEGG" id="sba:Sulba_1412"/>
<keyword evidence="6 13" id="KW-0441">Lipid A biosynthesis</keyword>
<keyword evidence="9 13" id="KW-0418">Kinase</keyword>
<keyword evidence="7 13" id="KW-0808">Transferase</keyword>
<evidence type="ECO:0000313" key="16">
    <source>
        <dbReference type="Proteomes" id="UP000006176"/>
    </source>
</evidence>
<comment type="catalytic activity">
    <reaction evidence="13">
        <text>a lipid A disaccharide + ATP = a lipid IVA + ADP + H(+)</text>
        <dbReference type="Rhea" id="RHEA:67840"/>
        <dbReference type="ChEBI" id="CHEBI:15378"/>
        <dbReference type="ChEBI" id="CHEBI:30616"/>
        <dbReference type="ChEBI" id="CHEBI:176343"/>
        <dbReference type="ChEBI" id="CHEBI:176425"/>
        <dbReference type="ChEBI" id="CHEBI:456216"/>
        <dbReference type="EC" id="2.7.1.130"/>
    </reaction>
</comment>
<dbReference type="eggNOG" id="COG1663">
    <property type="taxonomic scope" value="Bacteria"/>
</dbReference>
<evidence type="ECO:0000256" key="12">
    <source>
        <dbReference type="ARBA" id="ARBA00029757"/>
    </source>
</evidence>
<evidence type="ECO:0000256" key="6">
    <source>
        <dbReference type="ARBA" id="ARBA00022556"/>
    </source>
</evidence>
<evidence type="ECO:0000256" key="14">
    <source>
        <dbReference type="SAM" id="Phobius"/>
    </source>
</evidence>
<dbReference type="GO" id="GO:0009029">
    <property type="term" value="F:lipid-A 4'-kinase activity"/>
    <property type="evidence" value="ECO:0007669"/>
    <property type="project" value="UniProtKB-UniRule"/>
</dbReference>
<keyword evidence="14" id="KW-0472">Membrane</keyword>
<evidence type="ECO:0000256" key="2">
    <source>
        <dbReference type="ARBA" id="ARBA00004870"/>
    </source>
</evidence>
<evidence type="ECO:0000256" key="10">
    <source>
        <dbReference type="ARBA" id="ARBA00022840"/>
    </source>
</evidence>
<dbReference type="GO" id="GO:0005524">
    <property type="term" value="F:ATP binding"/>
    <property type="evidence" value="ECO:0007669"/>
    <property type="project" value="UniProtKB-UniRule"/>
</dbReference>
<accession>I3XXM7</accession>
<sequence>MSFIFVNKSKKLLKVVFKRSKYILWVEDYLFYPTSFFQTFLSYLLLPLSLIYCGVVLWKRYKGEKEQKSFGIPIISIGNLTVGGNGKTPFSIALAKEYTDIGIILRGYGRKSKGLILVSQRGQVLCDVMASGDEAMLYAKSLPHATVIVSEDRIEAIRFAKKNGVKLIFLDDGFSKSSIAKIDILMRPNPEPKNMFCLPSGPYREPHFLYKRADLVIVEDEDFTRHVEVFNPTSRMLLVTAISKPSRLDAYLPNNIIGKVTFEDHYMYTEEELINLLETHRASSILTTQKDAVKMSHFCVPLSLLNLEIEISEHTRANINTLLAHIS</sequence>
<dbReference type="UniPathway" id="UPA00359">
    <property type="reaction ID" value="UER00482"/>
</dbReference>
<dbReference type="HOGENOM" id="CLU_038816_1_0_7"/>
<dbReference type="NCBIfam" id="NF001892">
    <property type="entry name" value="PRK00652.1-5"/>
    <property type="match status" value="1"/>
</dbReference>
<dbReference type="HAMAP" id="MF_00409">
    <property type="entry name" value="LpxK"/>
    <property type="match status" value="1"/>
</dbReference>
<keyword evidence="10 13" id="KW-0067">ATP-binding</keyword>
<evidence type="ECO:0000256" key="11">
    <source>
        <dbReference type="ARBA" id="ARBA00023098"/>
    </source>
</evidence>
<keyword evidence="16" id="KW-1185">Reference proteome</keyword>
<evidence type="ECO:0000256" key="5">
    <source>
        <dbReference type="ARBA" id="ARBA00022516"/>
    </source>
</evidence>
<dbReference type="AlphaFoldDB" id="I3XXM7"/>
<dbReference type="GO" id="GO:0005886">
    <property type="term" value="C:plasma membrane"/>
    <property type="evidence" value="ECO:0007669"/>
    <property type="project" value="TreeGrafter"/>
</dbReference>
<dbReference type="GO" id="GO:0009244">
    <property type="term" value="P:lipopolysaccharide core region biosynthetic process"/>
    <property type="evidence" value="ECO:0007669"/>
    <property type="project" value="TreeGrafter"/>
</dbReference>
<dbReference type="PATRIC" id="fig|760154.4.peg.1416"/>
<organism evidence="15 16">
    <name type="scientific">Sulfurospirillum barnesii (strain ATCC 700032 / DSM 10660 / SES-3)</name>
    <dbReference type="NCBI Taxonomy" id="760154"/>
    <lineage>
        <taxon>Bacteria</taxon>
        <taxon>Pseudomonadati</taxon>
        <taxon>Campylobacterota</taxon>
        <taxon>Epsilonproteobacteria</taxon>
        <taxon>Campylobacterales</taxon>
        <taxon>Sulfurospirillaceae</taxon>
        <taxon>Sulfurospirillum</taxon>
    </lineage>
</organism>
<dbReference type="PANTHER" id="PTHR42724">
    <property type="entry name" value="TETRAACYLDISACCHARIDE 4'-KINASE"/>
    <property type="match status" value="1"/>
</dbReference>
<evidence type="ECO:0000256" key="13">
    <source>
        <dbReference type="HAMAP-Rule" id="MF_00409"/>
    </source>
</evidence>
<keyword evidence="5 13" id="KW-0444">Lipid biosynthesis</keyword>
<dbReference type="PANTHER" id="PTHR42724:SF1">
    <property type="entry name" value="TETRAACYLDISACCHARIDE 4'-KINASE, MITOCHONDRIAL-RELATED"/>
    <property type="match status" value="1"/>
</dbReference>
<gene>
    <name evidence="13" type="primary">lpxK</name>
    <name evidence="15" type="ordered locus">Sulba_1412</name>
</gene>
<keyword evidence="11 13" id="KW-0443">Lipid metabolism</keyword>
<dbReference type="Proteomes" id="UP000006176">
    <property type="component" value="Chromosome"/>
</dbReference>